<dbReference type="CDD" id="cd00093">
    <property type="entry name" value="HTH_XRE"/>
    <property type="match status" value="1"/>
</dbReference>
<dbReference type="InterPro" id="IPR041413">
    <property type="entry name" value="MLTR_LBD"/>
</dbReference>
<reference evidence="2 3" key="1">
    <citation type="journal article" date="2009" name="Stand. Genomic Sci.">
        <title>Complete genome sequence of Sanguibacter keddieii type strain (ST-74).</title>
        <authorList>
            <person name="Ivanova N."/>
            <person name="Sikorski J."/>
            <person name="Sims D."/>
            <person name="Brettin T."/>
            <person name="Detter J.C."/>
            <person name="Han C."/>
            <person name="Lapidus A."/>
            <person name="Copeland A."/>
            <person name="Glavina Del Rio T."/>
            <person name="Nolan M."/>
            <person name="Chen F."/>
            <person name="Lucas S."/>
            <person name="Tice H."/>
            <person name="Cheng J.F."/>
            <person name="Bruce D."/>
            <person name="Goodwin L."/>
            <person name="Pitluck S."/>
            <person name="Pati A."/>
            <person name="Mavromatis K."/>
            <person name="Chen A."/>
            <person name="Palaniappan K."/>
            <person name="D'haeseleer P."/>
            <person name="Chain P."/>
            <person name="Bristow J."/>
            <person name="Eisen J.A."/>
            <person name="Markowitz V."/>
            <person name="Hugenholtz P."/>
            <person name="Goker M."/>
            <person name="Pukall R."/>
            <person name="Klenk H.P."/>
            <person name="Kyrpides N.C."/>
        </authorList>
    </citation>
    <scope>NUCLEOTIDE SEQUENCE [LARGE SCALE GENOMIC DNA]</scope>
    <source>
        <strain evidence="3">ATCC 51767 / DSM 10542 / NCFB 3025 / ST-74</strain>
    </source>
</reference>
<feature type="domain" description="HTH cro/C1-type" evidence="1">
    <location>
        <begin position="31"/>
        <end position="82"/>
    </location>
</feature>
<protein>
    <recommendedName>
        <fullName evidence="1">HTH cro/C1-type domain-containing protein</fullName>
    </recommendedName>
</protein>
<name>D1BHN3_SANKS</name>
<dbReference type="PANTHER" id="PTHR35010:SF2">
    <property type="entry name" value="BLL4672 PROTEIN"/>
    <property type="match status" value="1"/>
</dbReference>
<dbReference type="STRING" id="446469.Sked_20310"/>
<dbReference type="RefSeq" id="WP_012867022.1">
    <property type="nucleotide sequence ID" value="NC_013521.1"/>
</dbReference>
<dbReference type="InterPro" id="IPR001387">
    <property type="entry name" value="Cro/C1-type_HTH"/>
</dbReference>
<dbReference type="OrthoDB" id="3518652at2"/>
<dbReference type="Gene3D" id="3.30.450.180">
    <property type="match status" value="1"/>
</dbReference>
<sequence>MSSSNEARDFLVSRRSRVRPEQVGLTAGPNRRVAGLRRGEVAELANISIEYYSKLERGNLSGVSDSVLRSVARALQLDDAETSHLFDLARALSTSPTRRARADPRTSEIRAGLQQTLDAITDGPAIVRNGRMDLLAANALGRALYSDVYLDPRRPANFSRFTFLDRERSERFYPDWGAAADVAVAIMRLEAGRDPHDRDLQDLVGELSTCSADFRERWARHNVRLHAAGVKPFHHAVVGDLDLTYEAFDLAADLGLNLTIYSAPGGSPTADGLRLLASWAATNESEESSSTHHAEHS</sequence>
<dbReference type="Gene3D" id="1.10.260.40">
    <property type="entry name" value="lambda repressor-like DNA-binding domains"/>
    <property type="match status" value="1"/>
</dbReference>
<organism evidence="2 3">
    <name type="scientific">Sanguibacter keddieii (strain ATCC 51767 / DSM 10542 / NCFB 3025 / ST-74)</name>
    <dbReference type="NCBI Taxonomy" id="446469"/>
    <lineage>
        <taxon>Bacteria</taxon>
        <taxon>Bacillati</taxon>
        <taxon>Actinomycetota</taxon>
        <taxon>Actinomycetes</taxon>
        <taxon>Micrococcales</taxon>
        <taxon>Sanguibacteraceae</taxon>
        <taxon>Sanguibacter</taxon>
    </lineage>
</organism>
<evidence type="ECO:0000313" key="3">
    <source>
        <dbReference type="Proteomes" id="UP000000322"/>
    </source>
</evidence>
<dbReference type="AlphaFoldDB" id="D1BHN3"/>
<evidence type="ECO:0000259" key="1">
    <source>
        <dbReference type="PROSITE" id="PS50943"/>
    </source>
</evidence>
<dbReference type="HOGENOM" id="CLU_057862_1_0_11"/>
<dbReference type="Pfam" id="PF13560">
    <property type="entry name" value="HTH_31"/>
    <property type="match status" value="1"/>
</dbReference>
<dbReference type="eggNOG" id="COG1396">
    <property type="taxonomic scope" value="Bacteria"/>
</dbReference>
<dbReference type="GO" id="GO:0003677">
    <property type="term" value="F:DNA binding"/>
    <property type="evidence" value="ECO:0007669"/>
    <property type="project" value="InterPro"/>
</dbReference>
<keyword evidence="3" id="KW-1185">Reference proteome</keyword>
<accession>D1BHN3</accession>
<dbReference type="Proteomes" id="UP000000322">
    <property type="component" value="Chromosome"/>
</dbReference>
<dbReference type="PANTHER" id="PTHR35010">
    <property type="entry name" value="BLL4672 PROTEIN-RELATED"/>
    <property type="match status" value="1"/>
</dbReference>
<dbReference type="SUPFAM" id="SSF47413">
    <property type="entry name" value="lambda repressor-like DNA-binding domains"/>
    <property type="match status" value="1"/>
</dbReference>
<dbReference type="InterPro" id="IPR010982">
    <property type="entry name" value="Lambda_DNA-bd_dom_sf"/>
</dbReference>
<evidence type="ECO:0000313" key="2">
    <source>
        <dbReference type="EMBL" id="ACZ21953.1"/>
    </source>
</evidence>
<dbReference type="SMART" id="SM00530">
    <property type="entry name" value="HTH_XRE"/>
    <property type="match status" value="1"/>
</dbReference>
<dbReference type="EMBL" id="CP001819">
    <property type="protein sequence ID" value="ACZ21953.1"/>
    <property type="molecule type" value="Genomic_DNA"/>
</dbReference>
<gene>
    <name evidence="2" type="ordered locus">Sked_20310</name>
</gene>
<proteinExistence type="predicted"/>
<dbReference type="Pfam" id="PF17765">
    <property type="entry name" value="MLTR_LBD"/>
    <property type="match status" value="1"/>
</dbReference>
<dbReference type="KEGG" id="ske:Sked_20310"/>
<dbReference type="PROSITE" id="PS50943">
    <property type="entry name" value="HTH_CROC1"/>
    <property type="match status" value="1"/>
</dbReference>